<evidence type="ECO:0000259" key="2">
    <source>
        <dbReference type="Pfam" id="PF12770"/>
    </source>
</evidence>
<dbReference type="InterPro" id="IPR024983">
    <property type="entry name" value="CHAT_dom"/>
</dbReference>
<dbReference type="RefSeq" id="WP_146409586.1">
    <property type="nucleotide sequence ID" value="NZ_SJPU01000004.1"/>
</dbReference>
<dbReference type="SUPFAM" id="SSF52540">
    <property type="entry name" value="P-loop containing nucleoside triphosphate hydrolases"/>
    <property type="match status" value="1"/>
</dbReference>
<keyword evidence="5" id="KW-1185">Reference proteome</keyword>
<feature type="domain" description="Novel STAND NTPase 1" evidence="3">
    <location>
        <begin position="246"/>
        <end position="498"/>
    </location>
</feature>
<evidence type="ECO:0000313" key="4">
    <source>
        <dbReference type="EMBL" id="TWU10142.1"/>
    </source>
</evidence>
<keyword evidence="1" id="KW-1133">Transmembrane helix</keyword>
<dbReference type="Pfam" id="PF20703">
    <property type="entry name" value="nSTAND1"/>
    <property type="match status" value="1"/>
</dbReference>
<name>A0A5C6BEH4_9BACT</name>
<evidence type="ECO:0000259" key="3">
    <source>
        <dbReference type="Pfam" id="PF20703"/>
    </source>
</evidence>
<dbReference type="InterPro" id="IPR027417">
    <property type="entry name" value="P-loop_NTPase"/>
</dbReference>
<dbReference type="Pfam" id="PF12770">
    <property type="entry name" value="CHAT"/>
    <property type="match status" value="1"/>
</dbReference>
<evidence type="ECO:0000256" key="1">
    <source>
        <dbReference type="SAM" id="Phobius"/>
    </source>
</evidence>
<dbReference type="OrthoDB" id="574237at2"/>
<keyword evidence="1" id="KW-0812">Transmembrane</keyword>
<sequence length="1398" mass="157333">MNDTNQKPIVFLAFANGYQSNISTLSQLPDELRRIRQALRQTGLCEVVERANATAEDIFRVFQDPQYRNRVAIFHYGGHANGYQLLLESAAGRALAADAGGFAAFLAQQRGLQLVFLNGCSTQPQTQDLLDANVSMVISTSRSIDDQVATDFACQFYQGLAGNASIRTAYEEAAAAVQTAKGGDLRSLYFGENDDQKQQSERDRWPWNLYLRPGSETADQWNLPDAADAPLAGLPSLPHQDLPEQPYRQLAWFERQHADLFFGRGHPIRDLYNQLTASRSAPIVLFYGQSGVGKSSLLDAGLIPRLEPNYEVRYYRRDQRLGLLGTLQLAIQNQPDACEMPLETAWLEQEKHLDKPLIVILDQVEEVYTRPHAEMSPDEELNEMLEALRATFTAVATRPRGKLIFGFRKEWLAELDEKLKAFQLPRKLVFLEPLSRRGIIEVVQGPARSPRLRDHYGLKVDDGLAEIIADDLLEDHDSAIAPTLQILLTKMWETAKDESYQYPRFSRDLYYRLKRDGILLRDFLDRQIALFGEEFPEDVSSGLLLDMLSLHTTPLGTAGQCSVEQLQDQYAHLDALLPELLQKCQSLYLLTIPTGNQKESSKATRLAHDTLAPLIRERFDQSDKPGQRARRILDNRSVDWRSVDVVDAPECSQHKMGPVLDDADLTTVEKGLRGTRNLDNVEQRMLRRSREERTRRRRSRRRLVGAFVAMALVVLGSLVWVEVARENLARKNAELLNQTAVALLSPIGDLSAETTLEEVDSLTQLERASLLSIDRSDPLLRAEALKVTLQGVQDDRLVTRMEPLAIAMVGIDRDSRRDVIDTYFTGNDFGDMNQRLKLSLAAYLELGYPADGSEHGLHERVLIELATQIVNDCHSKHDAHFNESRRVLLSLLSSNPDVEMKILSRLQEEYSRLTEHKPVRWLKLLKDVAMTQSIDVVMAEWEAARLQPDIHSPETEMICRIVVSAFPPAALISSQHHEQLNERTRFLIASETQKLNLTPNLFRILAGQFKQNRILGDSAIATRTLCKDEAQRILDGARASPTDCDILSFIVPVLDPEDDVRFDCIQAMLATNDRPVTEATLRRLLGIELSDGQWATVVELANDWLLTSDTSAAPKFESSGEFSTAMAIARVMKSSPRCQDPNWEGNRWLRQCHEVAGSMLMTGAAQWRAEQSQLFAATFTRSARESVREVLSQGVQKLNQGNPIAACHLFAAVASLDDSMREPEFGEVEAPAQAIKTLVESPETFRILCNYAPKFANSDLLAESGKMDCINAFRRKYSKGFNSILTPEQTRILAAEYVLLATFVDGSHDLLIPVRERLRKQLEITEYPETFEITARAILVGGTSLDVTDVLKHPLCFGSFRKEAIAQLRRKLKTEHGSGSVRDERDSVWNLVTEATSR</sequence>
<dbReference type="EMBL" id="SJPU01000004">
    <property type="protein sequence ID" value="TWU10142.1"/>
    <property type="molecule type" value="Genomic_DNA"/>
</dbReference>
<accession>A0A5C6BEH4</accession>
<proteinExistence type="predicted"/>
<feature type="transmembrane region" description="Helical" evidence="1">
    <location>
        <begin position="703"/>
        <end position="721"/>
    </location>
</feature>
<reference evidence="4 5" key="1">
    <citation type="journal article" date="2020" name="Antonie Van Leeuwenhoek">
        <title>Rhodopirellula heiligendammensis sp. nov., Rhodopirellula pilleata sp. nov., and Rhodopirellula solitaria sp. nov. isolated from natural or artificial marine surfaces in Northern Germany and California, USA, and emended description of the genus Rhodopirellula.</title>
        <authorList>
            <person name="Kallscheuer N."/>
            <person name="Wiegand S."/>
            <person name="Jogler M."/>
            <person name="Boedeker C."/>
            <person name="Peeters S.H."/>
            <person name="Rast P."/>
            <person name="Heuer A."/>
            <person name="Jetten M.S.M."/>
            <person name="Rohde M."/>
            <person name="Jogler C."/>
        </authorList>
    </citation>
    <scope>NUCLEOTIDE SEQUENCE [LARGE SCALE GENOMIC DNA]</scope>
    <source>
        <strain evidence="4 5">Poly21</strain>
    </source>
</reference>
<protein>
    <submittedName>
        <fullName evidence="4">CHAT domain protein</fullName>
    </submittedName>
</protein>
<keyword evidence="1" id="KW-0472">Membrane</keyword>
<dbReference type="InterPro" id="IPR049052">
    <property type="entry name" value="nSTAND1"/>
</dbReference>
<evidence type="ECO:0000313" key="5">
    <source>
        <dbReference type="Proteomes" id="UP000319908"/>
    </source>
</evidence>
<dbReference type="Proteomes" id="UP000319908">
    <property type="component" value="Unassembled WGS sequence"/>
</dbReference>
<organism evidence="4 5">
    <name type="scientific">Allorhodopirellula heiligendammensis</name>
    <dbReference type="NCBI Taxonomy" id="2714739"/>
    <lineage>
        <taxon>Bacteria</taxon>
        <taxon>Pseudomonadati</taxon>
        <taxon>Planctomycetota</taxon>
        <taxon>Planctomycetia</taxon>
        <taxon>Pirellulales</taxon>
        <taxon>Pirellulaceae</taxon>
        <taxon>Allorhodopirellula</taxon>
    </lineage>
</organism>
<feature type="domain" description="CHAT" evidence="2">
    <location>
        <begin position="21"/>
        <end position="184"/>
    </location>
</feature>
<comment type="caution">
    <text evidence="4">The sequence shown here is derived from an EMBL/GenBank/DDBJ whole genome shotgun (WGS) entry which is preliminary data.</text>
</comment>
<gene>
    <name evidence="4" type="ORF">Poly21_51110</name>
</gene>